<gene>
    <name evidence="2" type="ORF">CAEBREN_31949</name>
</gene>
<feature type="transmembrane region" description="Helical" evidence="1">
    <location>
        <begin position="34"/>
        <end position="55"/>
    </location>
</feature>
<dbReference type="InParanoid" id="G0NF82"/>
<feature type="transmembrane region" description="Helical" evidence="1">
    <location>
        <begin position="234"/>
        <end position="257"/>
    </location>
</feature>
<evidence type="ECO:0000313" key="2">
    <source>
        <dbReference type="EMBL" id="EGT59076.1"/>
    </source>
</evidence>
<sequence>MVDWLVQPVVIQDVHGYGYAFYSENRMFDLGYGWAHFVQILSCGCFIASSSFLSLNFIYRYISCCHKPYLRYFQGWGLLFIFLYCALPFIIWSLCVYFLFGPTTEKTEHLNITTMRMEGFDLTGKPYVGPMCRHFSTIPEHKAGDVNWPTMGAMLGLCGFQILFYSISLVCGLRTYQFNRKLFEMAQLSKNLYRVQMQLLRAIVIQAIVPLISVYVPPAFLIGGSMLGVYVGEIGYFAAMSISLYPPLDSLVFLLSIRDYRNALCCKKRNKVHWNSSTLTTTRNTATDLGSI</sequence>
<evidence type="ECO:0000313" key="3">
    <source>
        <dbReference type="Proteomes" id="UP000008068"/>
    </source>
</evidence>
<protein>
    <recommendedName>
        <fullName evidence="4">Seven TM Receptor</fullName>
    </recommendedName>
</protein>
<dbReference type="EMBL" id="GL379874">
    <property type="protein sequence ID" value="EGT59076.1"/>
    <property type="molecule type" value="Genomic_DNA"/>
</dbReference>
<dbReference type="OrthoDB" id="5818029at2759"/>
<evidence type="ECO:0008006" key="4">
    <source>
        <dbReference type="Google" id="ProtNLM"/>
    </source>
</evidence>
<dbReference type="GO" id="GO:0005886">
    <property type="term" value="C:plasma membrane"/>
    <property type="evidence" value="ECO:0007669"/>
    <property type="project" value="TreeGrafter"/>
</dbReference>
<evidence type="ECO:0000256" key="1">
    <source>
        <dbReference type="SAM" id="Phobius"/>
    </source>
</evidence>
<dbReference type="InterPro" id="IPR019428">
    <property type="entry name" value="7TM_GPCR_serpentine_rcpt_Str"/>
</dbReference>
<dbReference type="SUPFAM" id="SSF81321">
    <property type="entry name" value="Family A G protein-coupled receptor-like"/>
    <property type="match status" value="1"/>
</dbReference>
<dbReference type="GO" id="GO:0038022">
    <property type="term" value="F:G protein-coupled olfactory receptor activity"/>
    <property type="evidence" value="ECO:0007669"/>
    <property type="project" value="TreeGrafter"/>
</dbReference>
<keyword evidence="1" id="KW-0472">Membrane</keyword>
<dbReference type="HOGENOM" id="CLU_036335_2_1_1"/>
<feature type="transmembrane region" description="Helical" evidence="1">
    <location>
        <begin position="76"/>
        <end position="100"/>
    </location>
</feature>
<name>G0NF82_CAEBE</name>
<keyword evidence="1" id="KW-0812">Transmembrane</keyword>
<reference evidence="3" key="1">
    <citation type="submission" date="2011-07" db="EMBL/GenBank/DDBJ databases">
        <authorList>
            <consortium name="Caenorhabditis brenneri Sequencing and Analysis Consortium"/>
            <person name="Wilson R.K."/>
        </authorList>
    </citation>
    <scope>NUCLEOTIDE SEQUENCE [LARGE SCALE GENOMIC DNA]</scope>
    <source>
        <strain evidence="3">PB2801</strain>
    </source>
</reference>
<accession>G0NF82</accession>
<keyword evidence="1" id="KW-1133">Transmembrane helix</keyword>
<dbReference type="GO" id="GO:0042048">
    <property type="term" value="P:olfactory behavior"/>
    <property type="evidence" value="ECO:0007669"/>
    <property type="project" value="TreeGrafter"/>
</dbReference>
<feature type="transmembrane region" description="Helical" evidence="1">
    <location>
        <begin position="153"/>
        <end position="178"/>
    </location>
</feature>
<dbReference type="Pfam" id="PF10326">
    <property type="entry name" value="7TM_GPCR_Str"/>
    <property type="match status" value="1"/>
</dbReference>
<feature type="transmembrane region" description="Helical" evidence="1">
    <location>
        <begin position="199"/>
        <end position="222"/>
    </location>
</feature>
<dbReference type="Proteomes" id="UP000008068">
    <property type="component" value="Unassembled WGS sequence"/>
</dbReference>
<dbReference type="AlphaFoldDB" id="G0NF82"/>
<dbReference type="eggNOG" id="ENOG502R6HQ">
    <property type="taxonomic scope" value="Eukaryota"/>
</dbReference>
<organism evidence="3">
    <name type="scientific">Caenorhabditis brenneri</name>
    <name type="common">Nematode worm</name>
    <dbReference type="NCBI Taxonomy" id="135651"/>
    <lineage>
        <taxon>Eukaryota</taxon>
        <taxon>Metazoa</taxon>
        <taxon>Ecdysozoa</taxon>
        <taxon>Nematoda</taxon>
        <taxon>Chromadorea</taxon>
        <taxon>Rhabditida</taxon>
        <taxon>Rhabditina</taxon>
        <taxon>Rhabditomorpha</taxon>
        <taxon>Rhabditoidea</taxon>
        <taxon>Rhabditidae</taxon>
        <taxon>Peloderinae</taxon>
        <taxon>Caenorhabditis</taxon>
    </lineage>
</organism>
<proteinExistence type="predicted"/>
<keyword evidence="3" id="KW-1185">Reference proteome</keyword>
<dbReference type="PANTHER" id="PTHR22943">
    <property type="entry name" value="7-TRANSMEMBRANE DOMAIN RECEPTOR C.ELEGANS"/>
    <property type="match status" value="1"/>
</dbReference>
<dbReference type="PANTHER" id="PTHR22943:SF26">
    <property type="entry name" value="SEVEN TM RECEPTOR"/>
    <property type="match status" value="1"/>
</dbReference>